<comment type="caution">
    <text evidence="2">The sequence shown here is derived from an EMBL/GenBank/DDBJ whole genome shotgun (WGS) entry which is preliminary data.</text>
</comment>
<protein>
    <recommendedName>
        <fullName evidence="1">Aminoglycoside phosphotransferase domain-containing protein</fullName>
    </recommendedName>
</protein>
<feature type="domain" description="Aminoglycoside phosphotransferase" evidence="1">
    <location>
        <begin position="109"/>
        <end position="190"/>
    </location>
</feature>
<gene>
    <name evidence="2" type="ORF">FHX74_003477</name>
</gene>
<accession>A0A7W3IV60</accession>
<dbReference type="InterPro" id="IPR002575">
    <property type="entry name" value="Aminoglycoside_PTrfase"/>
</dbReference>
<evidence type="ECO:0000259" key="1">
    <source>
        <dbReference type="Pfam" id="PF01636"/>
    </source>
</evidence>
<dbReference type="Gene3D" id="3.90.1200.10">
    <property type="match status" value="1"/>
</dbReference>
<dbReference type="EMBL" id="JACGWT010000006">
    <property type="protein sequence ID" value="MBA8795836.1"/>
    <property type="molecule type" value="Genomic_DNA"/>
</dbReference>
<keyword evidence="3" id="KW-1185">Reference proteome</keyword>
<evidence type="ECO:0000313" key="2">
    <source>
        <dbReference type="EMBL" id="MBA8795836.1"/>
    </source>
</evidence>
<dbReference type="RefSeq" id="WP_182561451.1">
    <property type="nucleotide sequence ID" value="NZ_JACGWT010000006.1"/>
</dbReference>
<dbReference type="Pfam" id="PF01636">
    <property type="entry name" value="APH"/>
    <property type="match status" value="1"/>
</dbReference>
<dbReference type="SUPFAM" id="SSF56112">
    <property type="entry name" value="Protein kinase-like (PK-like)"/>
    <property type="match status" value="1"/>
</dbReference>
<dbReference type="Proteomes" id="UP000523079">
    <property type="component" value="Unassembled WGS sequence"/>
</dbReference>
<evidence type="ECO:0000313" key="3">
    <source>
        <dbReference type="Proteomes" id="UP000523079"/>
    </source>
</evidence>
<dbReference type="AlphaFoldDB" id="A0A7W3IV60"/>
<organism evidence="2 3">
    <name type="scientific">Microlunatus kandeliicorticis</name>
    <dbReference type="NCBI Taxonomy" id="1759536"/>
    <lineage>
        <taxon>Bacteria</taxon>
        <taxon>Bacillati</taxon>
        <taxon>Actinomycetota</taxon>
        <taxon>Actinomycetes</taxon>
        <taxon>Propionibacteriales</taxon>
        <taxon>Propionibacteriaceae</taxon>
        <taxon>Microlunatus</taxon>
    </lineage>
</organism>
<reference evidence="2 3" key="1">
    <citation type="submission" date="2020-07" db="EMBL/GenBank/DDBJ databases">
        <title>Sequencing the genomes of 1000 actinobacteria strains.</title>
        <authorList>
            <person name="Klenk H.-P."/>
        </authorList>
    </citation>
    <scope>NUCLEOTIDE SEQUENCE [LARGE SCALE GENOMIC DNA]</scope>
    <source>
        <strain evidence="2 3">DSM 100723</strain>
    </source>
</reference>
<dbReference type="InterPro" id="IPR011009">
    <property type="entry name" value="Kinase-like_dom_sf"/>
</dbReference>
<proteinExistence type="predicted"/>
<name>A0A7W3IV60_9ACTN</name>
<sequence length="268" mass="29455">MCRFPTGPETVLADDPHRRVVRIGDTVRRPLEPWSDAVHALLDHLAGVGFTESPRFLGVDEQGREVLTAIDGDSGPAGWAPAADPEGLRAMARLLRRYHEAVAGFDPGAHTWAGQQAPAREGDVVCHGDFGPWNLVWRGTEPVGIIDFDYAWPQPARHDVCYALEYVAPFRDDAEAVRWLRHPGPPDRRARTAVFAEAYGLEGGAALVEELVTGVIAQQRLVADRTLRLAAEGHQPQRDWLAAGDLDRLADRIAWSEDFASTGSEGFR</sequence>